<keyword evidence="6" id="KW-1185">Reference proteome</keyword>
<dbReference type="InterPro" id="IPR050663">
    <property type="entry name" value="Ankyrin-SOCS_Box"/>
</dbReference>
<organism evidence="5 6">
    <name type="scientific">Dendroctonus ponderosae</name>
    <name type="common">Mountain pine beetle</name>
    <dbReference type="NCBI Taxonomy" id="77166"/>
    <lineage>
        <taxon>Eukaryota</taxon>
        <taxon>Metazoa</taxon>
        <taxon>Ecdysozoa</taxon>
        <taxon>Arthropoda</taxon>
        <taxon>Hexapoda</taxon>
        <taxon>Insecta</taxon>
        <taxon>Pterygota</taxon>
        <taxon>Neoptera</taxon>
        <taxon>Endopterygota</taxon>
        <taxon>Coleoptera</taxon>
        <taxon>Polyphaga</taxon>
        <taxon>Cucujiformia</taxon>
        <taxon>Curculionidae</taxon>
        <taxon>Scolytinae</taxon>
        <taxon>Dendroctonus</taxon>
    </lineage>
</organism>
<dbReference type="EnsemblMetazoa" id="XM_019917259.1">
    <property type="protein sequence ID" value="XP_019772818.1"/>
    <property type="gene ID" value="LOC109546343"/>
</dbReference>
<dbReference type="GeneID" id="109546343"/>
<evidence type="ECO:0000256" key="3">
    <source>
        <dbReference type="PROSITE-ProRule" id="PRU00023"/>
    </source>
</evidence>
<dbReference type="GO" id="GO:0005634">
    <property type="term" value="C:nucleus"/>
    <property type="evidence" value="ECO:0007669"/>
    <property type="project" value="TreeGrafter"/>
</dbReference>
<dbReference type="PROSITE" id="PS50088">
    <property type="entry name" value="ANK_REPEAT"/>
    <property type="match status" value="3"/>
</dbReference>
<dbReference type="InterPro" id="IPR002110">
    <property type="entry name" value="Ankyrin_rpt"/>
</dbReference>
<dbReference type="PROSITE" id="PS50297">
    <property type="entry name" value="ANK_REP_REGION"/>
    <property type="match status" value="3"/>
</dbReference>
<dbReference type="CTD" id="38055"/>
<accession>A0AAR5QHV6</accession>
<keyword evidence="1" id="KW-0677">Repeat</keyword>
<sequence length="489" mass="55402">MIKIFENGTRPIKYILTGDDTYQELPEVDTVNNSPLANINKLGKQLHKFASEGNIREVRALLAQGSPFISDWLGTSPLHLAAQNNNVEVCEALLKGGILKDARNKVDRTPLHLAAYEGHYGTTETLLKHGADINCKDMLNMTPLHWAVQNGHTAVVELLLRNGADISTKNKFDLTPQDIALQIDNMEMVELLQVYESNSEAVAQSLMMQLNGEDLNSHIVEISEENSNVNQLDPVIIVGDEQFRTIENNNEHLLFNIGNNMTVNCRSPLNNKDQVFINLKEKVNSEIPDVNQKVNRINGTTISDFKIDRLLEPEEDSRFSAIQLLQEHGISMLPNDTEEESSILNAVMESGHSVVLTDVGKEVLNTVKQQEEKRTQPKPKPKKIITVSPEQFLSLTNGQLIRNTNIQEPYKVIPLKSGVRRIYMKKSRPTPFGNMIKLQCVKKPKTELEKVRDELAQAKKEIEDYKWKLTRKDSEIERYKTQLKLLMHS</sequence>
<dbReference type="InterPro" id="IPR036770">
    <property type="entry name" value="Ankyrin_rpt-contain_sf"/>
</dbReference>
<protein>
    <submittedName>
        <fullName evidence="5">Uncharacterized protein</fullName>
    </submittedName>
</protein>
<name>A0AAR5QHV6_DENPD</name>
<dbReference type="Proteomes" id="UP000019118">
    <property type="component" value="Unassembled WGS sequence"/>
</dbReference>
<dbReference type="Pfam" id="PF12796">
    <property type="entry name" value="Ank_2"/>
    <property type="match status" value="2"/>
</dbReference>
<dbReference type="PRINTS" id="PR01415">
    <property type="entry name" value="ANKYRIN"/>
</dbReference>
<keyword evidence="2 3" id="KW-0040">ANK repeat</keyword>
<evidence type="ECO:0000313" key="6">
    <source>
        <dbReference type="Proteomes" id="UP000019118"/>
    </source>
</evidence>
<keyword evidence="4" id="KW-0175">Coiled coil</keyword>
<evidence type="ECO:0000256" key="4">
    <source>
        <dbReference type="SAM" id="Coils"/>
    </source>
</evidence>
<reference evidence="6" key="1">
    <citation type="journal article" date="2013" name="Genome Biol.">
        <title>Draft genome of the mountain pine beetle, Dendroctonus ponderosae Hopkins, a major forest pest.</title>
        <authorList>
            <person name="Keeling C.I."/>
            <person name="Yuen M.M."/>
            <person name="Liao N.Y."/>
            <person name="Docking T.R."/>
            <person name="Chan S.K."/>
            <person name="Taylor G.A."/>
            <person name="Palmquist D.L."/>
            <person name="Jackman S.D."/>
            <person name="Nguyen A."/>
            <person name="Li M."/>
            <person name="Henderson H."/>
            <person name="Janes J.K."/>
            <person name="Zhao Y."/>
            <person name="Pandoh P."/>
            <person name="Moore R."/>
            <person name="Sperling F.A."/>
            <person name="Huber D.P."/>
            <person name="Birol I."/>
            <person name="Jones S.J."/>
            <person name="Bohlmann J."/>
        </authorList>
    </citation>
    <scope>NUCLEOTIDE SEQUENCE</scope>
</reference>
<evidence type="ECO:0000313" key="5">
    <source>
        <dbReference type="EnsemblMetazoa" id="XP_019772818.1"/>
    </source>
</evidence>
<dbReference type="GO" id="GO:0000976">
    <property type="term" value="F:transcription cis-regulatory region binding"/>
    <property type="evidence" value="ECO:0007669"/>
    <property type="project" value="TreeGrafter"/>
</dbReference>
<dbReference type="AlphaFoldDB" id="A0AAR5QHV6"/>
<feature type="repeat" description="ANK" evidence="3">
    <location>
        <begin position="106"/>
        <end position="138"/>
    </location>
</feature>
<dbReference type="Gene3D" id="1.25.40.20">
    <property type="entry name" value="Ankyrin repeat-containing domain"/>
    <property type="match status" value="1"/>
</dbReference>
<dbReference type="SUPFAM" id="SSF48403">
    <property type="entry name" value="Ankyrin repeat"/>
    <property type="match status" value="1"/>
</dbReference>
<evidence type="ECO:0000256" key="2">
    <source>
        <dbReference type="ARBA" id="ARBA00023043"/>
    </source>
</evidence>
<evidence type="ECO:0000256" key="1">
    <source>
        <dbReference type="ARBA" id="ARBA00022737"/>
    </source>
</evidence>
<dbReference type="SMART" id="SM00248">
    <property type="entry name" value="ANK"/>
    <property type="match status" value="4"/>
</dbReference>
<dbReference type="PANTHER" id="PTHR24193:SF121">
    <property type="entry name" value="ADA2A-CONTAINING COMPLEX COMPONENT 3, ISOFORM D"/>
    <property type="match status" value="1"/>
</dbReference>
<proteinExistence type="predicted"/>
<feature type="repeat" description="ANK" evidence="3">
    <location>
        <begin position="139"/>
        <end position="171"/>
    </location>
</feature>
<dbReference type="PANTHER" id="PTHR24193">
    <property type="entry name" value="ANKYRIN REPEAT PROTEIN"/>
    <property type="match status" value="1"/>
</dbReference>
<dbReference type="KEGG" id="dpa:109546343"/>
<feature type="repeat" description="ANK" evidence="3">
    <location>
        <begin position="73"/>
        <end position="105"/>
    </location>
</feature>
<reference evidence="5" key="2">
    <citation type="submission" date="2024-08" db="UniProtKB">
        <authorList>
            <consortium name="EnsemblMetazoa"/>
        </authorList>
    </citation>
    <scope>IDENTIFICATION</scope>
</reference>
<feature type="coiled-coil region" evidence="4">
    <location>
        <begin position="441"/>
        <end position="475"/>
    </location>
</feature>
<dbReference type="GO" id="GO:0045944">
    <property type="term" value="P:positive regulation of transcription by RNA polymerase II"/>
    <property type="evidence" value="ECO:0007669"/>
    <property type="project" value="TreeGrafter"/>
</dbReference>